<reference evidence="1" key="1">
    <citation type="submission" date="2022-06" db="EMBL/GenBank/DDBJ databases">
        <title>Complete Genome Sequence of Arcanobacterium pinnipediorum strain DSM 28752 isolated from a harbour seal.</title>
        <authorList>
            <person name="Borowiak M."/>
            <person name="Kreitlow A."/>
            <person name="Alssahen M."/>
            <person name="Malorny B."/>
            <person name="Laemmler C."/>
            <person name="Prenger-Berninghoff E."/>
            <person name="Siebert U."/>
            <person name="Ploetz M."/>
            <person name="Abdulmawjood A."/>
        </authorList>
    </citation>
    <scope>NUCLEOTIDE SEQUENCE</scope>
    <source>
        <strain evidence="1">DSM 28752</strain>
    </source>
</reference>
<protein>
    <submittedName>
        <fullName evidence="1">N-acetyltransferase</fullName>
    </submittedName>
</protein>
<dbReference type="EMBL" id="CP099547">
    <property type="protein sequence ID" value="USR80143.1"/>
    <property type="molecule type" value="Genomic_DNA"/>
</dbReference>
<dbReference type="Gene3D" id="3.40.630.30">
    <property type="match status" value="1"/>
</dbReference>
<gene>
    <name evidence="1" type="ORF">NG665_03985</name>
</gene>
<dbReference type="RefSeq" id="WP_252673993.1">
    <property type="nucleotide sequence ID" value="NZ_CP099547.1"/>
</dbReference>
<proteinExistence type="predicted"/>
<dbReference type="Proteomes" id="UP001056109">
    <property type="component" value="Chromosome"/>
</dbReference>
<evidence type="ECO:0000313" key="2">
    <source>
        <dbReference type="Proteomes" id="UP001056109"/>
    </source>
</evidence>
<keyword evidence="2" id="KW-1185">Reference proteome</keyword>
<name>A0ABY5AJN0_9ACTO</name>
<evidence type="ECO:0000313" key="1">
    <source>
        <dbReference type="EMBL" id="USR80143.1"/>
    </source>
</evidence>
<organism evidence="1 2">
    <name type="scientific">Arcanobacterium pinnipediorum</name>
    <dbReference type="NCBI Taxonomy" id="1503041"/>
    <lineage>
        <taxon>Bacteria</taxon>
        <taxon>Bacillati</taxon>
        <taxon>Actinomycetota</taxon>
        <taxon>Actinomycetes</taxon>
        <taxon>Actinomycetales</taxon>
        <taxon>Actinomycetaceae</taxon>
        <taxon>Arcanobacterium</taxon>
    </lineage>
</organism>
<dbReference type="SUPFAM" id="SSF55729">
    <property type="entry name" value="Acyl-CoA N-acyltransferases (Nat)"/>
    <property type="match status" value="1"/>
</dbReference>
<accession>A0ABY5AJN0</accession>
<sequence length="163" mass="17950">MQIRPGKYDDVATISEIYSSAREFMKRSGNPDQWADDYPSQAMIIDDIASGCNFVLCDDGGEIHAVFMYRIGPDPTYAHLFGGNWLNDETYGTIHRIASDGTVSGVLAQAIAYADSQCANLRIDTHAHNTKMLSLLPTLGFVECGVIELDDGSLRTAFHRVRS</sequence>
<dbReference type="InterPro" id="IPR016181">
    <property type="entry name" value="Acyl_CoA_acyltransferase"/>
</dbReference>